<dbReference type="SUPFAM" id="SSF159234">
    <property type="entry name" value="FomD-like"/>
    <property type="match status" value="1"/>
</dbReference>
<feature type="domain" description="DUF402" evidence="2">
    <location>
        <begin position="72"/>
        <end position="199"/>
    </location>
</feature>
<dbReference type="EMBL" id="QJKF01000007">
    <property type="protein sequence ID" value="PXX62500.1"/>
    <property type="molecule type" value="Genomic_DNA"/>
</dbReference>
<dbReference type="Pfam" id="PF04167">
    <property type="entry name" value="DUF402"/>
    <property type="match status" value="1"/>
</dbReference>
<feature type="region of interest" description="Disordered" evidence="1">
    <location>
        <begin position="32"/>
        <end position="51"/>
    </location>
</feature>
<organism evidence="3 4">
    <name type="scientific">Nocardia tenerifensis</name>
    <dbReference type="NCBI Taxonomy" id="228006"/>
    <lineage>
        <taxon>Bacteria</taxon>
        <taxon>Bacillati</taxon>
        <taxon>Actinomycetota</taxon>
        <taxon>Actinomycetes</taxon>
        <taxon>Mycobacteriales</taxon>
        <taxon>Nocardiaceae</taxon>
        <taxon>Nocardia</taxon>
    </lineage>
</organism>
<dbReference type="InterPro" id="IPR007295">
    <property type="entry name" value="DUF402"/>
</dbReference>
<keyword evidence="4" id="KW-1185">Reference proteome</keyword>
<evidence type="ECO:0000259" key="2">
    <source>
        <dbReference type="Pfam" id="PF04167"/>
    </source>
</evidence>
<accession>A0A318JXG8</accession>
<sequence>MRGLIPLLNTVPTTGFAGSIARHIRAAVPGLNHGAHAAAPPNSALPPGHPPHRPHVEFFNLAELTSTDSKGFVRQVERYHHEPWGVYMARIVPVPHHHYLESWLLPDLSLRVTVSRRNPAHHVDHDFHLDIGEFTEIAPKRWKAVDHYLDIEVHRGRHVELLGVDDLLAAHAAGLVDTAQAHRAFECATAALDGLAANDHCVEDWLATQGITLTWM</sequence>
<dbReference type="Gene3D" id="2.40.380.10">
    <property type="entry name" value="FomD-like"/>
    <property type="match status" value="1"/>
</dbReference>
<protein>
    <recommendedName>
        <fullName evidence="2">DUF402 domain-containing protein</fullName>
    </recommendedName>
</protein>
<evidence type="ECO:0000256" key="1">
    <source>
        <dbReference type="SAM" id="MobiDB-lite"/>
    </source>
</evidence>
<dbReference type="InterPro" id="IPR035930">
    <property type="entry name" value="FomD-like_sf"/>
</dbReference>
<proteinExistence type="predicted"/>
<gene>
    <name evidence="3" type="ORF">DFR70_107369</name>
</gene>
<reference evidence="3 4" key="1">
    <citation type="submission" date="2018-05" db="EMBL/GenBank/DDBJ databases">
        <title>Genomic Encyclopedia of Type Strains, Phase IV (KMG-IV): sequencing the most valuable type-strain genomes for metagenomic binning, comparative biology and taxonomic classification.</title>
        <authorList>
            <person name="Goeker M."/>
        </authorList>
    </citation>
    <scope>NUCLEOTIDE SEQUENCE [LARGE SCALE GENOMIC DNA]</scope>
    <source>
        <strain evidence="3 4">DSM 44704</strain>
    </source>
</reference>
<dbReference type="AlphaFoldDB" id="A0A318JXG8"/>
<dbReference type="Proteomes" id="UP000247569">
    <property type="component" value="Unassembled WGS sequence"/>
</dbReference>
<comment type="caution">
    <text evidence="3">The sequence shown here is derived from an EMBL/GenBank/DDBJ whole genome shotgun (WGS) entry which is preliminary data.</text>
</comment>
<evidence type="ECO:0000313" key="4">
    <source>
        <dbReference type="Proteomes" id="UP000247569"/>
    </source>
</evidence>
<dbReference type="RefSeq" id="WP_040733704.1">
    <property type="nucleotide sequence ID" value="NZ_QJKF01000007.1"/>
</dbReference>
<evidence type="ECO:0000313" key="3">
    <source>
        <dbReference type="EMBL" id="PXX62500.1"/>
    </source>
</evidence>
<dbReference type="OrthoDB" id="3821551at2"/>
<name>A0A318JXG8_9NOCA</name>